<name>A0ABR4BIG5_9LECA</name>
<feature type="domain" description="DUF7357" evidence="2">
    <location>
        <begin position="1"/>
        <end position="138"/>
    </location>
</feature>
<feature type="region of interest" description="Disordered" evidence="1">
    <location>
        <begin position="1142"/>
        <end position="1168"/>
    </location>
</feature>
<dbReference type="Pfam" id="PF24054">
    <property type="entry name" value="DUF7357"/>
    <property type="match status" value="1"/>
</dbReference>
<proteinExistence type="predicted"/>
<feature type="region of interest" description="Disordered" evidence="1">
    <location>
        <begin position="1196"/>
        <end position="1394"/>
    </location>
</feature>
<feature type="compositionally biased region" description="Basic and acidic residues" evidence="1">
    <location>
        <begin position="411"/>
        <end position="425"/>
    </location>
</feature>
<feature type="region of interest" description="Disordered" evidence="1">
    <location>
        <begin position="812"/>
        <end position="852"/>
    </location>
</feature>
<organism evidence="3 4">
    <name type="scientific">Lepraria finkii</name>
    <dbReference type="NCBI Taxonomy" id="1340010"/>
    <lineage>
        <taxon>Eukaryota</taxon>
        <taxon>Fungi</taxon>
        <taxon>Dikarya</taxon>
        <taxon>Ascomycota</taxon>
        <taxon>Pezizomycotina</taxon>
        <taxon>Lecanoromycetes</taxon>
        <taxon>OSLEUM clade</taxon>
        <taxon>Lecanoromycetidae</taxon>
        <taxon>Lecanorales</taxon>
        <taxon>Lecanorineae</taxon>
        <taxon>Stereocaulaceae</taxon>
        <taxon>Lepraria</taxon>
    </lineage>
</organism>
<feature type="compositionally biased region" description="Acidic residues" evidence="1">
    <location>
        <begin position="171"/>
        <end position="194"/>
    </location>
</feature>
<feature type="region of interest" description="Disordered" evidence="1">
    <location>
        <begin position="702"/>
        <end position="780"/>
    </location>
</feature>
<dbReference type="Proteomes" id="UP001590951">
    <property type="component" value="Unassembled WGS sequence"/>
</dbReference>
<feature type="region of interest" description="Disordered" evidence="1">
    <location>
        <begin position="1407"/>
        <end position="1455"/>
    </location>
</feature>
<feature type="compositionally biased region" description="Basic residues" evidence="1">
    <location>
        <begin position="832"/>
        <end position="842"/>
    </location>
</feature>
<feature type="compositionally biased region" description="Polar residues" evidence="1">
    <location>
        <begin position="486"/>
        <end position="495"/>
    </location>
</feature>
<comment type="caution">
    <text evidence="3">The sequence shown here is derived from an EMBL/GenBank/DDBJ whole genome shotgun (WGS) entry which is preliminary data.</text>
</comment>
<feature type="compositionally biased region" description="Basic residues" evidence="1">
    <location>
        <begin position="1446"/>
        <end position="1455"/>
    </location>
</feature>
<feature type="compositionally biased region" description="Basic and acidic residues" evidence="1">
    <location>
        <begin position="596"/>
        <end position="608"/>
    </location>
</feature>
<feature type="region of interest" description="Disordered" evidence="1">
    <location>
        <begin position="866"/>
        <end position="897"/>
    </location>
</feature>
<feature type="compositionally biased region" description="Basic and acidic residues" evidence="1">
    <location>
        <begin position="1142"/>
        <end position="1154"/>
    </location>
</feature>
<evidence type="ECO:0000313" key="3">
    <source>
        <dbReference type="EMBL" id="KAL2055703.1"/>
    </source>
</evidence>
<evidence type="ECO:0000256" key="1">
    <source>
        <dbReference type="SAM" id="MobiDB-lite"/>
    </source>
</evidence>
<keyword evidence="4" id="KW-1185">Reference proteome</keyword>
<feature type="compositionally biased region" description="Polar residues" evidence="1">
    <location>
        <begin position="295"/>
        <end position="317"/>
    </location>
</feature>
<feature type="region of interest" description="Disordered" evidence="1">
    <location>
        <begin position="584"/>
        <end position="616"/>
    </location>
</feature>
<feature type="compositionally biased region" description="Polar residues" evidence="1">
    <location>
        <begin position="703"/>
        <end position="721"/>
    </location>
</feature>
<feature type="compositionally biased region" description="Basic and acidic residues" evidence="1">
    <location>
        <begin position="1244"/>
        <end position="1255"/>
    </location>
</feature>
<feature type="compositionally biased region" description="Acidic residues" evidence="1">
    <location>
        <begin position="1373"/>
        <end position="1384"/>
    </location>
</feature>
<sequence>MRLRLMVQRHGLPPVQLLWTAGHVLPAPYATAGNSITISQFVEQVNDIIPLESDDWGLEDYAVEVRGFECLHFSEVGQVLKEDDEVCIRPLQTSDLRVRRITGRHQISADGKHLIDGVAFGRPFLWKADRPAIRIPPRKRRRLMYDEEEDINDTEELVNDRQIEVRAGFDNADEATAGDESDDEEDFAPNDEEDEDLGAELEDLQDDMNTGAEEGGMMVENFQDQSTRAARARKSPKGLGLLQLLDDNGRPFAGQYQNPLLDTYGRDKPSHRQPAMKVRKRSPATLTQRARKTIHNGTQESSASAELVSRRSSTGSKKSIRFEDEEAATPATVREFKDSDEADDGDFDELAEVDESDKENAEPQAEDINTSTDSFDSSDSSSSTFSEFQPSDSEKTSSSGSSSSDPSSDSEPEKQSSKLPGHETDSSEISSSDSSSSSDSESEAPITEAPKIEPQRSEERKAAQRHQWAMENVKIAPVKEPAEPVHSSSLPTTVAPNEGAKRTKKRNERRRKSKKLAYLKGKGLLPANANNTDYQGFLEGNQARETTINEAVEQPQKKDVGHSVEFEAKRQALLASIASGGVDVNPTLKEEDMEPELPKREGRAHAGDDMGVEAPNAATIQPNKPIVQVVTSIQSIDVSHTPDQADMEPELSQADRQAQVSDSMEAQIPVTTQHDEPMADAPTSAKDSQALVMESVVDKVHTGTPTSSMEQSLKESPTPATQHRRSKLDLSGTKRMLFGSLGLRTPKTKEDESKMREKLMKDVKPAKQPEPNKEVKTADDVTAAAADDSWQEKVDLRAVECCYDGIELSTPPFPFVQRWDPQQQGRYNYGTNKKRRGKKRKRNNDSYYEGDSYQIQHTKAARYNEYDVPKHESEPERTNENSTAEIEQQEQGHLHDENLKDSIKVSEQLQGEPEDVSKRTLVEAGDTQDLPPLPEDPTTCPHLTRETAATGTIIAFKQFVMSAGTNWEPIISEYQTAIVKEVMDDGMLQMEFAKRDQPARDIRYDEQTGERIYGKFEMPGFNDDEDEHHGGKVISAFEDLIEPILVQTSDVGLYQNQEQQSQGNSHSAPQGGSNYTATQNGHDATSQPFARLDGAADEVMKAEAIVPSEETRQEISELIRDAGWRSSIGSGIDGILDAHQEDNFTGLDDNHEDTAPADTPSPKFHGFSSSPAFDVIEVASSPLPAEIQVAKPEHVSGFEKADSLPPPNPPGSDAPSTVSDTKLTVDYPDLPQVGDESYIGDGSDLFHGEAQHRSDPLGVNEYNLSQDLSSINGMDQSPAQSTRSRTHPSQEKSSPNISKTRDHPTDSEEEFPPLFSQAFEARMSQELDIKPEFSSQDASISPPAKRKSRMNGRQASSQRESNHDWKPEGECSGFEDDAFIEDDGGSTPRASQSLVGSQIVDLTISGDPTHTIYSDDDDDSYMLPSGPGWVKKSRTSGARNVPAKANSRRRTTKSR</sequence>
<feature type="compositionally biased region" description="Basic and acidic residues" evidence="1">
    <location>
        <begin position="866"/>
        <end position="879"/>
    </location>
</feature>
<dbReference type="EMBL" id="JBHFEH010000010">
    <property type="protein sequence ID" value="KAL2055703.1"/>
    <property type="molecule type" value="Genomic_DNA"/>
</dbReference>
<protein>
    <recommendedName>
        <fullName evidence="2">DUF7357 domain-containing protein</fullName>
    </recommendedName>
</protein>
<gene>
    <name evidence="3" type="ORF">ABVK25_003947</name>
</gene>
<feature type="compositionally biased region" description="Polar residues" evidence="1">
    <location>
        <begin position="820"/>
        <end position="831"/>
    </location>
</feature>
<feature type="region of interest" description="Disordered" evidence="1">
    <location>
        <begin position="163"/>
        <end position="194"/>
    </location>
</feature>
<evidence type="ECO:0000259" key="2">
    <source>
        <dbReference type="Pfam" id="PF24054"/>
    </source>
</evidence>
<feature type="compositionally biased region" description="Acidic residues" evidence="1">
    <location>
        <begin position="340"/>
        <end position="357"/>
    </location>
</feature>
<feature type="compositionally biased region" description="Basic and acidic residues" evidence="1">
    <location>
        <begin position="450"/>
        <end position="462"/>
    </location>
</feature>
<feature type="compositionally biased region" description="Low complexity" evidence="1">
    <location>
        <begin position="370"/>
        <end position="409"/>
    </location>
</feature>
<feature type="region of interest" description="Disordered" evidence="1">
    <location>
        <begin position="250"/>
        <end position="530"/>
    </location>
</feature>
<feature type="compositionally biased region" description="Polar residues" evidence="1">
    <location>
        <begin position="880"/>
        <end position="889"/>
    </location>
</feature>
<feature type="region of interest" description="Disordered" evidence="1">
    <location>
        <begin position="1056"/>
        <end position="1088"/>
    </location>
</feature>
<evidence type="ECO:0000313" key="4">
    <source>
        <dbReference type="Proteomes" id="UP001590951"/>
    </source>
</evidence>
<feature type="compositionally biased region" description="Basic and acidic residues" evidence="1">
    <location>
        <begin position="1360"/>
        <end position="1369"/>
    </location>
</feature>
<feature type="compositionally biased region" description="Basic residues" evidence="1">
    <location>
        <begin position="502"/>
        <end position="517"/>
    </location>
</feature>
<feature type="compositionally biased region" description="Polar residues" evidence="1">
    <location>
        <begin position="1262"/>
        <end position="1283"/>
    </location>
</feature>
<accession>A0ABR4BIG5</accession>
<reference evidence="3 4" key="1">
    <citation type="submission" date="2024-09" db="EMBL/GenBank/DDBJ databases">
        <title>Rethinking Asexuality: The Enigmatic Case of Functional Sexual Genes in Lepraria (Stereocaulaceae).</title>
        <authorList>
            <person name="Doellman M."/>
            <person name="Sun Y."/>
            <person name="Barcenas-Pena A."/>
            <person name="Lumbsch H.T."/>
            <person name="Grewe F."/>
        </authorList>
    </citation>
    <scope>NUCLEOTIDE SEQUENCE [LARGE SCALE GENOMIC DNA]</scope>
    <source>
        <strain evidence="3 4">Grewe 0041</strain>
    </source>
</reference>
<dbReference type="InterPro" id="IPR055781">
    <property type="entry name" value="DUF7357"/>
</dbReference>
<feature type="compositionally biased region" description="Basic and acidic residues" evidence="1">
    <location>
        <begin position="747"/>
        <end position="779"/>
    </location>
</feature>
<feature type="compositionally biased region" description="Low complexity" evidence="1">
    <location>
        <begin position="427"/>
        <end position="439"/>
    </location>
</feature>